<name>A0ABR2HJ55_9EUKA</name>
<protein>
    <submittedName>
        <fullName evidence="2">Uncharacterized protein</fullName>
    </submittedName>
</protein>
<evidence type="ECO:0000313" key="2">
    <source>
        <dbReference type="EMBL" id="KAK8847923.1"/>
    </source>
</evidence>
<keyword evidence="1" id="KW-1133">Transmembrane helix</keyword>
<comment type="caution">
    <text evidence="2">The sequence shown here is derived from an EMBL/GenBank/DDBJ whole genome shotgun (WGS) entry which is preliminary data.</text>
</comment>
<evidence type="ECO:0000256" key="1">
    <source>
        <dbReference type="SAM" id="Phobius"/>
    </source>
</evidence>
<feature type="transmembrane region" description="Helical" evidence="1">
    <location>
        <begin position="107"/>
        <end position="129"/>
    </location>
</feature>
<reference evidence="2 3" key="1">
    <citation type="submission" date="2024-04" db="EMBL/GenBank/DDBJ databases">
        <title>Tritrichomonas musculus Genome.</title>
        <authorList>
            <person name="Alves-Ferreira E."/>
            <person name="Grigg M."/>
            <person name="Lorenzi H."/>
            <person name="Galac M."/>
        </authorList>
    </citation>
    <scope>NUCLEOTIDE SEQUENCE [LARGE SCALE GENOMIC DNA]</scope>
    <source>
        <strain evidence="2 3">EAF2021</strain>
    </source>
</reference>
<dbReference type="EMBL" id="JAPFFF010000027">
    <property type="protein sequence ID" value="KAK8847923.1"/>
    <property type="molecule type" value="Genomic_DNA"/>
</dbReference>
<sequence>MNALVSKKMMKRIKKYIKTFLKVELSSSEEEEELSINEDDSINENEDILTDENNLIENQQKNEANNDGDSDFHTVLLIFKIYKLPGMFLLPEGYQDLAFFKKILYQVYIAIISIIIGALQLYAAIYHFIKKKLSVGLFTLNLLTRLYFLQKNLAYHIIDGIVHYKKVMKTLKEKESTFIYWFVIIVYAVAVVLFVVFFSVLHNKTITSIKSATYIENNSKWYKLSNQPNYPIQGFCLLKANENDDLKTEDFAMMTTLPRLYSFTKSGKCYIKPSMRGLFNTTMKYIFGADYEEHGIEIFCTKLSHDVTLVIRSEKSLNEAIKSYTRMNKTVKVLKKQFDVKNRDCISEQKDNCEKEWDIFTQYYWPNMYSNEYADFPGFGRYQIKIDSDLIFQPSFITSDNKLMFGNHYIVSGSFEDKWGIGLYIEM</sequence>
<keyword evidence="1" id="KW-0472">Membrane</keyword>
<keyword evidence="1" id="KW-0812">Transmembrane</keyword>
<keyword evidence="3" id="KW-1185">Reference proteome</keyword>
<gene>
    <name evidence="2" type="ORF">M9Y10_018971</name>
</gene>
<proteinExistence type="predicted"/>
<evidence type="ECO:0000313" key="3">
    <source>
        <dbReference type="Proteomes" id="UP001470230"/>
    </source>
</evidence>
<accession>A0ABR2HJ55</accession>
<feature type="transmembrane region" description="Helical" evidence="1">
    <location>
        <begin position="178"/>
        <end position="201"/>
    </location>
</feature>
<organism evidence="2 3">
    <name type="scientific">Tritrichomonas musculus</name>
    <dbReference type="NCBI Taxonomy" id="1915356"/>
    <lineage>
        <taxon>Eukaryota</taxon>
        <taxon>Metamonada</taxon>
        <taxon>Parabasalia</taxon>
        <taxon>Tritrichomonadida</taxon>
        <taxon>Tritrichomonadidae</taxon>
        <taxon>Tritrichomonas</taxon>
    </lineage>
</organism>
<dbReference type="Proteomes" id="UP001470230">
    <property type="component" value="Unassembled WGS sequence"/>
</dbReference>